<dbReference type="GO" id="GO:0000981">
    <property type="term" value="F:DNA-binding transcription factor activity, RNA polymerase II-specific"/>
    <property type="evidence" value="ECO:0000318"/>
    <property type="project" value="GO_Central"/>
</dbReference>
<reference evidence="4" key="1">
    <citation type="submission" date="2006-10" db="EMBL/GenBank/DDBJ databases">
        <authorList>
            <person name="Amadeo P."/>
            <person name="Zhao Q."/>
            <person name="Wortman J."/>
            <person name="Fraser-Liggett C."/>
            <person name="Carlton J."/>
        </authorList>
    </citation>
    <scope>NUCLEOTIDE SEQUENCE</scope>
    <source>
        <strain evidence="4">G3</strain>
    </source>
</reference>
<sequence>MSKRVIHRFSKEEDNKIIEEVKKHGDNIMSAIDLLEKKLSAHHSRRSIVERFKGFLSQNRDEWTADEDKLILDYNKKYGNKWSFISKFLKNRSGDQVKIRHKQLTKVKETISTQENSNSGNNTTERGQNDCNTDIWVSIMADAELDEEQINKMFA</sequence>
<dbReference type="PROSITE" id="PS50090">
    <property type="entry name" value="MYB_LIKE"/>
    <property type="match status" value="1"/>
</dbReference>
<evidence type="ECO:0000259" key="2">
    <source>
        <dbReference type="PROSITE" id="PS50090"/>
    </source>
</evidence>
<dbReference type="SMR" id="A2DK36"/>
<dbReference type="Proteomes" id="UP000001542">
    <property type="component" value="Unassembled WGS sequence"/>
</dbReference>
<dbReference type="STRING" id="5722.A2DK36"/>
<dbReference type="VEuPathDB" id="TrichDB:TVAG_214320"/>
<evidence type="ECO:0000313" key="4">
    <source>
        <dbReference type="EMBL" id="EAY19207.1"/>
    </source>
</evidence>
<feature type="domain" description="HTH myb-type" evidence="3">
    <location>
        <begin position="59"/>
        <end position="109"/>
    </location>
</feature>
<feature type="region of interest" description="Disordered" evidence="1">
    <location>
        <begin position="110"/>
        <end position="129"/>
    </location>
</feature>
<protein>
    <submittedName>
        <fullName evidence="4">Myb-like DNA-binding domain containing protein</fullName>
    </submittedName>
</protein>
<dbReference type="GO" id="GO:0006355">
    <property type="term" value="P:regulation of DNA-templated transcription"/>
    <property type="evidence" value="ECO:0000318"/>
    <property type="project" value="GO_Central"/>
</dbReference>
<dbReference type="Pfam" id="PF00249">
    <property type="entry name" value="Myb_DNA-binding"/>
    <property type="match status" value="1"/>
</dbReference>
<dbReference type="AlphaFoldDB" id="A2DK36"/>
<gene>
    <name evidence="4" type="ORF">TVAG_214320</name>
</gene>
<dbReference type="EMBL" id="DS113210">
    <property type="protein sequence ID" value="EAY19207.1"/>
    <property type="molecule type" value="Genomic_DNA"/>
</dbReference>
<dbReference type="InterPro" id="IPR001005">
    <property type="entry name" value="SANT/Myb"/>
</dbReference>
<dbReference type="GO" id="GO:0005634">
    <property type="term" value="C:nucleus"/>
    <property type="evidence" value="ECO:0000318"/>
    <property type="project" value="GO_Central"/>
</dbReference>
<dbReference type="InParanoid" id="A2DK36"/>
<name>A2DK36_TRIV3</name>
<dbReference type="PROSITE" id="PS51294">
    <property type="entry name" value="HTH_MYB"/>
    <property type="match status" value="1"/>
</dbReference>
<dbReference type="InterPro" id="IPR050560">
    <property type="entry name" value="MYB_TF"/>
</dbReference>
<dbReference type="PANTHER" id="PTHR45614:SF25">
    <property type="entry name" value="MYB PROTEIN"/>
    <property type="match status" value="1"/>
</dbReference>
<dbReference type="Gene3D" id="1.10.10.60">
    <property type="entry name" value="Homeodomain-like"/>
    <property type="match status" value="1"/>
</dbReference>
<dbReference type="PANTHER" id="PTHR45614">
    <property type="entry name" value="MYB PROTEIN-RELATED"/>
    <property type="match status" value="1"/>
</dbReference>
<accession>A2DK36</accession>
<dbReference type="SMART" id="SM00717">
    <property type="entry name" value="SANT"/>
    <property type="match status" value="2"/>
</dbReference>
<reference evidence="4" key="2">
    <citation type="journal article" date="2007" name="Science">
        <title>Draft genome sequence of the sexually transmitted pathogen Trichomonas vaginalis.</title>
        <authorList>
            <person name="Carlton J.M."/>
            <person name="Hirt R.P."/>
            <person name="Silva J.C."/>
            <person name="Delcher A.L."/>
            <person name="Schatz M."/>
            <person name="Zhao Q."/>
            <person name="Wortman J.R."/>
            <person name="Bidwell S.L."/>
            <person name="Alsmark U.C.M."/>
            <person name="Besteiro S."/>
            <person name="Sicheritz-Ponten T."/>
            <person name="Noel C.J."/>
            <person name="Dacks J.B."/>
            <person name="Foster P.G."/>
            <person name="Simillion C."/>
            <person name="Van de Peer Y."/>
            <person name="Miranda-Saavedra D."/>
            <person name="Barton G.J."/>
            <person name="Westrop G.D."/>
            <person name="Mueller S."/>
            <person name="Dessi D."/>
            <person name="Fiori P.L."/>
            <person name="Ren Q."/>
            <person name="Paulsen I."/>
            <person name="Zhang H."/>
            <person name="Bastida-Corcuera F.D."/>
            <person name="Simoes-Barbosa A."/>
            <person name="Brown M.T."/>
            <person name="Hayes R.D."/>
            <person name="Mukherjee M."/>
            <person name="Okumura C.Y."/>
            <person name="Schneider R."/>
            <person name="Smith A.J."/>
            <person name="Vanacova S."/>
            <person name="Villalvazo M."/>
            <person name="Haas B.J."/>
            <person name="Pertea M."/>
            <person name="Feldblyum T.V."/>
            <person name="Utterback T.R."/>
            <person name="Shu C.L."/>
            <person name="Osoegawa K."/>
            <person name="de Jong P.J."/>
            <person name="Hrdy I."/>
            <person name="Horvathova L."/>
            <person name="Zubacova Z."/>
            <person name="Dolezal P."/>
            <person name="Malik S.B."/>
            <person name="Logsdon J.M. Jr."/>
            <person name="Henze K."/>
            <person name="Gupta A."/>
            <person name="Wang C.C."/>
            <person name="Dunne R.L."/>
            <person name="Upcroft J.A."/>
            <person name="Upcroft P."/>
            <person name="White O."/>
            <person name="Salzberg S.L."/>
            <person name="Tang P."/>
            <person name="Chiu C.-H."/>
            <person name="Lee Y.-S."/>
            <person name="Embley T.M."/>
            <person name="Coombs G.H."/>
            <person name="Mottram J.C."/>
            <person name="Tachezy J."/>
            <person name="Fraser-Liggett C.M."/>
            <person name="Johnson P.J."/>
        </authorList>
    </citation>
    <scope>NUCLEOTIDE SEQUENCE [LARGE SCALE GENOMIC DNA]</scope>
    <source>
        <strain evidence="4">G3</strain>
    </source>
</reference>
<evidence type="ECO:0000259" key="3">
    <source>
        <dbReference type="PROSITE" id="PS51294"/>
    </source>
</evidence>
<dbReference type="RefSeq" id="XP_001580193.1">
    <property type="nucleotide sequence ID" value="XM_001580143.1"/>
</dbReference>
<organism evidence="4 5">
    <name type="scientific">Trichomonas vaginalis (strain ATCC PRA-98 / G3)</name>
    <dbReference type="NCBI Taxonomy" id="412133"/>
    <lineage>
        <taxon>Eukaryota</taxon>
        <taxon>Metamonada</taxon>
        <taxon>Parabasalia</taxon>
        <taxon>Trichomonadida</taxon>
        <taxon>Trichomonadidae</taxon>
        <taxon>Trichomonas</taxon>
    </lineage>
</organism>
<dbReference type="InterPro" id="IPR009057">
    <property type="entry name" value="Homeodomain-like_sf"/>
</dbReference>
<dbReference type="SUPFAM" id="SSF46689">
    <property type="entry name" value="Homeodomain-like"/>
    <property type="match status" value="1"/>
</dbReference>
<proteinExistence type="predicted"/>
<dbReference type="OrthoDB" id="2143914at2759"/>
<dbReference type="InterPro" id="IPR017930">
    <property type="entry name" value="Myb_dom"/>
</dbReference>
<keyword evidence="4" id="KW-0238">DNA-binding</keyword>
<evidence type="ECO:0000256" key="1">
    <source>
        <dbReference type="SAM" id="MobiDB-lite"/>
    </source>
</evidence>
<feature type="domain" description="Myb-like" evidence="2">
    <location>
        <begin position="59"/>
        <end position="105"/>
    </location>
</feature>
<dbReference type="VEuPathDB" id="TrichDB:TVAGG3_0169690"/>
<dbReference type="GO" id="GO:0000978">
    <property type="term" value="F:RNA polymerase II cis-regulatory region sequence-specific DNA binding"/>
    <property type="evidence" value="ECO:0000318"/>
    <property type="project" value="GO_Central"/>
</dbReference>
<dbReference type="KEGG" id="tva:5464732"/>
<dbReference type="CDD" id="cd00167">
    <property type="entry name" value="SANT"/>
    <property type="match status" value="1"/>
</dbReference>
<evidence type="ECO:0000313" key="5">
    <source>
        <dbReference type="Proteomes" id="UP000001542"/>
    </source>
</evidence>
<keyword evidence="5" id="KW-1185">Reference proteome</keyword>